<dbReference type="InterPro" id="IPR002048">
    <property type="entry name" value="EF_hand_dom"/>
</dbReference>
<name>A0A0F7SS17_PHARH</name>
<keyword evidence="2" id="KW-0106">Calcium</keyword>
<dbReference type="GO" id="GO:0070062">
    <property type="term" value="C:extracellular exosome"/>
    <property type="evidence" value="ECO:0007669"/>
    <property type="project" value="TreeGrafter"/>
</dbReference>
<feature type="chain" id="PRO_5002522092" evidence="4">
    <location>
        <begin position="23"/>
        <end position="293"/>
    </location>
</feature>
<evidence type="ECO:0000259" key="5">
    <source>
        <dbReference type="PROSITE" id="PS50222"/>
    </source>
</evidence>
<reference evidence="6" key="1">
    <citation type="submission" date="2014-08" db="EMBL/GenBank/DDBJ databases">
        <authorList>
            <person name="Sharma Rahul"/>
            <person name="Thines Marco"/>
        </authorList>
    </citation>
    <scope>NUCLEOTIDE SEQUENCE</scope>
</reference>
<evidence type="ECO:0000256" key="3">
    <source>
        <dbReference type="SAM" id="MobiDB-lite"/>
    </source>
</evidence>
<dbReference type="AlphaFoldDB" id="A0A0F7SS17"/>
<feature type="compositionally biased region" description="Basic and acidic residues" evidence="3">
    <location>
        <begin position="238"/>
        <end position="252"/>
    </location>
</feature>
<sequence length="293" mass="33044">MLSLPFLLPLLSTASLLVKAHGGGHAGENYDSHGADDESLGYAERHMRSEHHIDAFDPEAFFALHDLNHDGVLDKAEIEAIYGLHHDISKSNSASDDTHSAMAKTVVDKVLSIMDRDNDGFLTLSEFLAAGGSISLPDFKGFEELGHHYDEESEYFLHHEERYHNTPETQTDEAYNHPEDIAHFEHHEAIESTEDDRIQKFVEGETETHSDLPHDAKVAAANNRGSSPGASAAVEPPKLSRQEELRNERILAETEDEPYGMGDKGYVRPRTPRDKLRRNTPYKYKFRRTPKEF</sequence>
<dbReference type="PANTHER" id="PTHR19237:SF20">
    <property type="entry name" value="NUCLEOBINDIN 1"/>
    <property type="match status" value="1"/>
</dbReference>
<dbReference type="Gene3D" id="1.10.238.10">
    <property type="entry name" value="EF-hand"/>
    <property type="match status" value="1"/>
</dbReference>
<organism evidence="6">
    <name type="scientific">Phaffia rhodozyma</name>
    <name type="common">Yeast</name>
    <name type="synonym">Xanthophyllomyces dendrorhous</name>
    <dbReference type="NCBI Taxonomy" id="264483"/>
    <lineage>
        <taxon>Eukaryota</taxon>
        <taxon>Fungi</taxon>
        <taxon>Dikarya</taxon>
        <taxon>Basidiomycota</taxon>
        <taxon>Agaricomycotina</taxon>
        <taxon>Tremellomycetes</taxon>
        <taxon>Cystofilobasidiales</taxon>
        <taxon>Mrakiaceae</taxon>
        <taxon>Phaffia</taxon>
    </lineage>
</organism>
<proteinExistence type="predicted"/>
<accession>A0A0F7SS17</accession>
<dbReference type="InterPro" id="IPR011992">
    <property type="entry name" value="EF-hand-dom_pair"/>
</dbReference>
<dbReference type="PROSITE" id="PS00018">
    <property type="entry name" value="EF_HAND_1"/>
    <property type="match status" value="2"/>
</dbReference>
<dbReference type="GO" id="GO:0005793">
    <property type="term" value="C:endoplasmic reticulum-Golgi intermediate compartment"/>
    <property type="evidence" value="ECO:0007669"/>
    <property type="project" value="TreeGrafter"/>
</dbReference>
<evidence type="ECO:0000313" key="6">
    <source>
        <dbReference type="EMBL" id="CED83434.1"/>
    </source>
</evidence>
<keyword evidence="1 4" id="KW-0732">Signal</keyword>
<feature type="compositionally biased region" description="Basic residues" evidence="3">
    <location>
        <begin position="275"/>
        <end position="293"/>
    </location>
</feature>
<dbReference type="Pfam" id="PF13499">
    <property type="entry name" value="EF-hand_7"/>
    <property type="match status" value="1"/>
</dbReference>
<evidence type="ECO:0000256" key="1">
    <source>
        <dbReference type="ARBA" id="ARBA00022729"/>
    </source>
</evidence>
<feature type="domain" description="EF-hand" evidence="5">
    <location>
        <begin position="102"/>
        <end position="137"/>
    </location>
</feature>
<dbReference type="EMBL" id="LN483142">
    <property type="protein sequence ID" value="CED83434.1"/>
    <property type="molecule type" value="Genomic_DNA"/>
</dbReference>
<dbReference type="PANTHER" id="PTHR19237">
    <property type="entry name" value="NUCLEOBINDIN"/>
    <property type="match status" value="1"/>
</dbReference>
<evidence type="ECO:0000256" key="4">
    <source>
        <dbReference type="SAM" id="SignalP"/>
    </source>
</evidence>
<feature type="signal peptide" evidence="4">
    <location>
        <begin position="1"/>
        <end position="22"/>
    </location>
</feature>
<dbReference type="SUPFAM" id="SSF47473">
    <property type="entry name" value="EF-hand"/>
    <property type="match status" value="1"/>
</dbReference>
<protein>
    <submittedName>
        <fullName evidence="6">EF-hand domain pair</fullName>
    </submittedName>
</protein>
<dbReference type="InterPro" id="IPR018247">
    <property type="entry name" value="EF_Hand_1_Ca_BS"/>
</dbReference>
<dbReference type="InterPro" id="IPR040250">
    <property type="entry name" value="Nucleobindin"/>
</dbReference>
<evidence type="ECO:0000256" key="2">
    <source>
        <dbReference type="ARBA" id="ARBA00022837"/>
    </source>
</evidence>
<dbReference type="SMART" id="SM00054">
    <property type="entry name" value="EFh"/>
    <property type="match status" value="2"/>
</dbReference>
<dbReference type="PROSITE" id="PS50222">
    <property type="entry name" value="EF_HAND_2"/>
    <property type="match status" value="1"/>
</dbReference>
<dbReference type="GO" id="GO:0005509">
    <property type="term" value="F:calcium ion binding"/>
    <property type="evidence" value="ECO:0007669"/>
    <property type="project" value="InterPro"/>
</dbReference>
<feature type="region of interest" description="Disordered" evidence="3">
    <location>
        <begin position="220"/>
        <end position="293"/>
    </location>
</feature>